<dbReference type="OMA" id="ISERQWW"/>
<evidence type="ECO:0000313" key="3">
    <source>
        <dbReference type="EnsemblMetazoa" id="HelroP170165"/>
    </source>
</evidence>
<proteinExistence type="predicted"/>
<keyword evidence="4" id="KW-1185">Reference proteome</keyword>
<dbReference type="GeneID" id="20203105"/>
<reference evidence="4" key="1">
    <citation type="submission" date="2012-12" db="EMBL/GenBank/DDBJ databases">
        <authorList>
            <person name="Hellsten U."/>
            <person name="Grimwood J."/>
            <person name="Chapman J.A."/>
            <person name="Shapiro H."/>
            <person name="Aerts A."/>
            <person name="Otillar R.P."/>
            <person name="Terry A.Y."/>
            <person name="Boore J.L."/>
            <person name="Simakov O."/>
            <person name="Marletaz F."/>
            <person name="Cho S.-J."/>
            <person name="Edsinger-Gonzales E."/>
            <person name="Havlak P."/>
            <person name="Kuo D.-H."/>
            <person name="Larsson T."/>
            <person name="Lv J."/>
            <person name="Arendt D."/>
            <person name="Savage R."/>
            <person name="Osoegawa K."/>
            <person name="de Jong P."/>
            <person name="Lindberg D.R."/>
            <person name="Seaver E.C."/>
            <person name="Weisblat D.A."/>
            <person name="Putnam N.H."/>
            <person name="Grigoriev I.V."/>
            <person name="Rokhsar D.S."/>
        </authorList>
    </citation>
    <scope>NUCLEOTIDE SEQUENCE</scope>
</reference>
<feature type="transmembrane region" description="Helical" evidence="1">
    <location>
        <begin position="55"/>
        <end position="74"/>
    </location>
</feature>
<dbReference type="EnsemblMetazoa" id="HelroT170165">
    <property type="protein sequence ID" value="HelroP170165"/>
    <property type="gene ID" value="HelroG170165"/>
</dbReference>
<dbReference type="KEGG" id="hro:HELRODRAFT_170165"/>
<sequence length="464" mass="52893">MLANLTCSSRKHCSLGLMIADVFISTLIIFPLTVLHWDGTWVLQDEYFFPDNEQISTLLSFTLGATICMFQLLMQPQLAEWITTDTPAIYILVTRIHFYIHGWAILCYWRGTWNLLDFMFNNANPKFIYVIIIIYVICQLLMILTRTVRSAVGAPVALRLDTSNDLLEADVVFKTSHDNFVKFALDCLFTQFVVVTISITIWWALWWLFDITLFKDPSTDPICCLVGFIISISLLLLQVPLSRISESLDGRYWLKLAYEDTIFIILTWANVMFWRGFWNVWINDFLPKKTVGCWVSHVIGSVGLLFLQGLNNVGLNGIDRDGSYQGGSGIFPNKYLQEIFKEFLFDSSEYKGLTDQVTEITSLADEDVEKCSENNIEESVDNVHSHEMAICIESDEDDVSKRNEVVTEIAKNVTVSSKSTNYSMPNSGHLNDNLIECSVSESYLGGADDFEDSEKLPMLHSLHR</sequence>
<dbReference type="AlphaFoldDB" id="T1F2Q6"/>
<dbReference type="InterPro" id="IPR032751">
    <property type="entry name" value="Fuseless"/>
</dbReference>
<dbReference type="FunCoup" id="T1F2Q6">
    <property type="interactions" value="1"/>
</dbReference>
<organism evidence="3 4">
    <name type="scientific">Helobdella robusta</name>
    <name type="common">Californian leech</name>
    <dbReference type="NCBI Taxonomy" id="6412"/>
    <lineage>
        <taxon>Eukaryota</taxon>
        <taxon>Metazoa</taxon>
        <taxon>Spiralia</taxon>
        <taxon>Lophotrochozoa</taxon>
        <taxon>Annelida</taxon>
        <taxon>Clitellata</taxon>
        <taxon>Hirudinea</taxon>
        <taxon>Rhynchobdellida</taxon>
        <taxon>Glossiphoniidae</taxon>
        <taxon>Helobdella</taxon>
    </lineage>
</organism>
<feature type="transmembrane region" description="Helical" evidence="1">
    <location>
        <begin position="294"/>
        <end position="315"/>
    </location>
</feature>
<dbReference type="CTD" id="20203105"/>
<protein>
    <submittedName>
        <fullName evidence="2 3">Uncharacterized protein</fullName>
    </submittedName>
</protein>
<feature type="transmembrane region" description="Helical" evidence="1">
    <location>
        <begin position="225"/>
        <end position="244"/>
    </location>
</feature>
<name>T1F2Q6_HELRO</name>
<dbReference type="RefSeq" id="XP_009014231.1">
    <property type="nucleotide sequence ID" value="XM_009015983.1"/>
</dbReference>
<dbReference type="PANTHER" id="PTHR35270:SF2">
    <property type="entry name" value="FUSELESS, ISOFORM A"/>
    <property type="match status" value="1"/>
</dbReference>
<evidence type="ECO:0000313" key="2">
    <source>
        <dbReference type="EMBL" id="ESO07620.1"/>
    </source>
</evidence>
<accession>T1F2Q6</accession>
<feature type="transmembrane region" description="Helical" evidence="1">
    <location>
        <begin position="183"/>
        <end position="205"/>
    </location>
</feature>
<evidence type="ECO:0000256" key="1">
    <source>
        <dbReference type="SAM" id="Phobius"/>
    </source>
</evidence>
<feature type="transmembrane region" description="Helical" evidence="1">
    <location>
        <begin position="256"/>
        <end position="274"/>
    </location>
</feature>
<keyword evidence="1" id="KW-1133">Transmembrane helix</keyword>
<keyword evidence="1" id="KW-0812">Transmembrane</keyword>
<dbReference type="eggNOG" id="ENOG502QUG4">
    <property type="taxonomic scope" value="Eukaryota"/>
</dbReference>
<reference evidence="3" key="3">
    <citation type="submission" date="2015-06" db="UniProtKB">
        <authorList>
            <consortium name="EnsemblMetazoa"/>
        </authorList>
    </citation>
    <scope>IDENTIFICATION</scope>
</reference>
<dbReference type="HOGENOM" id="CLU_039224_1_0_1"/>
<keyword evidence="1" id="KW-0472">Membrane</keyword>
<dbReference type="EMBL" id="AMQM01003485">
    <property type="status" value="NOT_ANNOTATED_CDS"/>
    <property type="molecule type" value="Genomic_DNA"/>
</dbReference>
<feature type="transmembrane region" description="Helical" evidence="1">
    <location>
        <begin position="126"/>
        <end position="144"/>
    </location>
</feature>
<dbReference type="OrthoDB" id="45313at2759"/>
<dbReference type="Proteomes" id="UP000015101">
    <property type="component" value="Unassembled WGS sequence"/>
</dbReference>
<feature type="transmembrane region" description="Helical" evidence="1">
    <location>
        <begin position="12"/>
        <end position="35"/>
    </location>
</feature>
<reference evidence="2 4" key="2">
    <citation type="journal article" date="2013" name="Nature">
        <title>Insights into bilaterian evolution from three spiralian genomes.</title>
        <authorList>
            <person name="Simakov O."/>
            <person name="Marletaz F."/>
            <person name="Cho S.J."/>
            <person name="Edsinger-Gonzales E."/>
            <person name="Havlak P."/>
            <person name="Hellsten U."/>
            <person name="Kuo D.H."/>
            <person name="Larsson T."/>
            <person name="Lv J."/>
            <person name="Arendt D."/>
            <person name="Savage R."/>
            <person name="Osoegawa K."/>
            <person name="de Jong P."/>
            <person name="Grimwood J."/>
            <person name="Chapman J.A."/>
            <person name="Shapiro H."/>
            <person name="Aerts A."/>
            <person name="Otillar R.P."/>
            <person name="Terry A.Y."/>
            <person name="Boore J.L."/>
            <person name="Grigoriev I.V."/>
            <person name="Lindberg D.R."/>
            <person name="Seaver E.C."/>
            <person name="Weisblat D.A."/>
            <person name="Putnam N.H."/>
            <person name="Rokhsar D.S."/>
        </authorList>
    </citation>
    <scope>NUCLEOTIDE SEQUENCE</scope>
</reference>
<dbReference type="Pfam" id="PF15993">
    <property type="entry name" value="Fuseless"/>
    <property type="match status" value="1"/>
</dbReference>
<gene>
    <name evidence="3" type="primary">20203105</name>
    <name evidence="2" type="ORF">HELRODRAFT_170165</name>
</gene>
<dbReference type="InParanoid" id="T1F2Q6"/>
<dbReference type="PANTHER" id="PTHR35270">
    <property type="entry name" value="FUSELESS, ISOFORM A"/>
    <property type="match status" value="1"/>
</dbReference>
<dbReference type="EMBL" id="KB096183">
    <property type="protein sequence ID" value="ESO07620.1"/>
    <property type="molecule type" value="Genomic_DNA"/>
</dbReference>
<evidence type="ECO:0000313" key="4">
    <source>
        <dbReference type="Proteomes" id="UP000015101"/>
    </source>
</evidence>